<dbReference type="AlphaFoldDB" id="A0A7J6URB7"/>
<gene>
    <name evidence="1" type="ORF">FOZ63_009414</name>
</gene>
<dbReference type="EMBL" id="JABANO010000077">
    <property type="protein sequence ID" value="KAF4759528.1"/>
    <property type="molecule type" value="Genomic_DNA"/>
</dbReference>
<organism evidence="1 2">
    <name type="scientific">Perkinsus olseni</name>
    <name type="common">Perkinsus atlanticus</name>
    <dbReference type="NCBI Taxonomy" id="32597"/>
    <lineage>
        <taxon>Eukaryota</taxon>
        <taxon>Sar</taxon>
        <taxon>Alveolata</taxon>
        <taxon>Perkinsozoa</taxon>
        <taxon>Perkinsea</taxon>
        <taxon>Perkinsida</taxon>
        <taxon>Perkinsidae</taxon>
        <taxon>Perkinsus</taxon>
    </lineage>
</organism>
<protein>
    <submittedName>
        <fullName evidence="1">Uncharacterized protein</fullName>
    </submittedName>
</protein>
<sequence length="184" mass="20430">MVQEDVKLSVKSGLSVHQHRQGSRVLQRPGQWETVPFVEACKVADSNISATVTMVSATLPSHPRKAALPDPGKLEVKPVTGDETLYKVSHNGDSIQFRVEDSFLRLKSYKCPTDGPDGLKTPAQKEFGFRDGPLMFDTRWLPFESLSKVGYTGFRLPPSLASSTDVVTKYIQWLYYGVSLNALQ</sequence>
<evidence type="ECO:0000313" key="2">
    <source>
        <dbReference type="Proteomes" id="UP000553632"/>
    </source>
</evidence>
<reference evidence="1 2" key="1">
    <citation type="submission" date="2020-04" db="EMBL/GenBank/DDBJ databases">
        <title>Perkinsus olseni comparative genomics.</title>
        <authorList>
            <person name="Bogema D.R."/>
        </authorList>
    </citation>
    <scope>NUCLEOTIDE SEQUENCE [LARGE SCALE GENOMIC DNA]</scope>
    <source>
        <strain evidence="1 2">ATCC PRA-207</strain>
    </source>
</reference>
<proteinExistence type="predicted"/>
<feature type="non-terminal residue" evidence="1">
    <location>
        <position position="184"/>
    </location>
</feature>
<evidence type="ECO:0000313" key="1">
    <source>
        <dbReference type="EMBL" id="KAF4759528.1"/>
    </source>
</evidence>
<name>A0A7J6URB7_PEROL</name>
<keyword evidence="2" id="KW-1185">Reference proteome</keyword>
<dbReference type="Proteomes" id="UP000553632">
    <property type="component" value="Unassembled WGS sequence"/>
</dbReference>
<comment type="caution">
    <text evidence="1">The sequence shown here is derived from an EMBL/GenBank/DDBJ whole genome shotgun (WGS) entry which is preliminary data.</text>
</comment>
<accession>A0A7J6URB7</accession>
<feature type="non-terminal residue" evidence="1">
    <location>
        <position position="1"/>
    </location>
</feature>